<dbReference type="NCBIfam" id="TIGR01844">
    <property type="entry name" value="type_I_sec_TolC"/>
    <property type="match status" value="1"/>
</dbReference>
<sequence>MKRAWIKSKQAAQVAVLTVTTALGGTVAGVATADTLAGALSDAYKNSGLLEQNRAVLRAADEDVAQAVAALRPVLSWAWDVTRQFGTQQSAQTGNVAAGFNGTSTTLGLSASLTLYDFGSSKGQVDIAKESVLATRQALVSVEQNVLLQAVDAYTRVRTGAETLALRQNNVRVITEELRAAKDRFDVGEVTRTDVAQAEARLAQARASLAQAQGDLVAAQEYFLAAVGRKAGNLASPTRAPISAKNAGEAKAIAQRNHPDVLRAKHEVAAADLGVAVAEASMKPTVNLTGRYGLTENFDSSDYSRAGSIGVQASGPIYAGGRLASVVRQAIQRRDAARSALHLTTISVAQDAGTAFANLQVARAAREAGDRQVRFAQVAFDGVREEASLGARTTLDVLNAEQELLNAKANLITSVANEYLASYSLLANMGLLTADNLRLNVPRYDPAEYYKQVNKAPAAVSAQGRQLDKMLRRIGKE</sequence>
<proteinExistence type="inferred from homology"/>
<evidence type="ECO:0000313" key="9">
    <source>
        <dbReference type="EMBL" id="CUH71804.1"/>
    </source>
</evidence>
<dbReference type="SUPFAM" id="SSF56954">
    <property type="entry name" value="Outer membrane efflux proteins (OEP)"/>
    <property type="match status" value="1"/>
</dbReference>
<dbReference type="InterPro" id="IPR010130">
    <property type="entry name" value="T1SS_OMP_TolC"/>
</dbReference>
<evidence type="ECO:0000256" key="6">
    <source>
        <dbReference type="ARBA" id="ARBA00023136"/>
    </source>
</evidence>
<dbReference type="GO" id="GO:1990281">
    <property type="term" value="C:efflux pump complex"/>
    <property type="evidence" value="ECO:0007669"/>
    <property type="project" value="TreeGrafter"/>
</dbReference>
<name>A0A0P1FT62_9RHOB</name>
<dbReference type="AlphaFoldDB" id="A0A0P1FT62"/>
<keyword evidence="6" id="KW-0472">Membrane</keyword>
<evidence type="ECO:0000256" key="2">
    <source>
        <dbReference type="ARBA" id="ARBA00007613"/>
    </source>
</evidence>
<dbReference type="Gene3D" id="1.20.1600.10">
    <property type="entry name" value="Outer membrane efflux proteins (OEP)"/>
    <property type="match status" value="1"/>
</dbReference>
<dbReference type="Pfam" id="PF02321">
    <property type="entry name" value="OEP"/>
    <property type="match status" value="2"/>
</dbReference>
<dbReference type="Proteomes" id="UP000051086">
    <property type="component" value="Unassembled WGS sequence"/>
</dbReference>
<keyword evidence="7" id="KW-0998">Cell outer membrane</keyword>
<keyword evidence="4" id="KW-1134">Transmembrane beta strand</keyword>
<dbReference type="Proteomes" id="UP000051887">
    <property type="component" value="Unassembled WGS sequence"/>
</dbReference>
<evidence type="ECO:0000256" key="1">
    <source>
        <dbReference type="ARBA" id="ARBA00004442"/>
    </source>
</evidence>
<evidence type="ECO:0000256" key="5">
    <source>
        <dbReference type="ARBA" id="ARBA00022692"/>
    </source>
</evidence>
<dbReference type="GO" id="GO:0009279">
    <property type="term" value="C:cell outer membrane"/>
    <property type="evidence" value="ECO:0007669"/>
    <property type="project" value="UniProtKB-SubCell"/>
</dbReference>
<dbReference type="EMBL" id="CYSC01000026">
    <property type="protein sequence ID" value="CUH71804.1"/>
    <property type="molecule type" value="Genomic_DNA"/>
</dbReference>
<dbReference type="OrthoDB" id="9789368at2"/>
<evidence type="ECO:0000256" key="7">
    <source>
        <dbReference type="ARBA" id="ARBA00023237"/>
    </source>
</evidence>
<dbReference type="GO" id="GO:0015288">
    <property type="term" value="F:porin activity"/>
    <property type="evidence" value="ECO:0007669"/>
    <property type="project" value="TreeGrafter"/>
</dbReference>
<keyword evidence="10" id="KW-1185">Reference proteome</keyword>
<dbReference type="EMBL" id="CYSB01000008">
    <property type="protein sequence ID" value="CUH63660.1"/>
    <property type="molecule type" value="Genomic_DNA"/>
</dbReference>
<dbReference type="InterPro" id="IPR051906">
    <property type="entry name" value="TolC-like"/>
</dbReference>
<evidence type="ECO:0000256" key="3">
    <source>
        <dbReference type="ARBA" id="ARBA00022448"/>
    </source>
</evidence>
<protein>
    <submittedName>
        <fullName evidence="9">Outer membrane efflux protein BepC</fullName>
    </submittedName>
</protein>
<evidence type="ECO:0000313" key="11">
    <source>
        <dbReference type="Proteomes" id="UP000051887"/>
    </source>
</evidence>
<evidence type="ECO:0000313" key="10">
    <source>
        <dbReference type="Proteomes" id="UP000051086"/>
    </source>
</evidence>
<gene>
    <name evidence="9" type="primary">bepC</name>
    <name evidence="8" type="ORF">TL5118_00557</name>
    <name evidence="9" type="ORF">TL5120_01595</name>
</gene>
<dbReference type="PANTHER" id="PTHR30026">
    <property type="entry name" value="OUTER MEMBRANE PROTEIN TOLC"/>
    <property type="match status" value="1"/>
</dbReference>
<reference evidence="8 10" key="1">
    <citation type="submission" date="2015-09" db="EMBL/GenBank/DDBJ databases">
        <authorList>
            <person name="Rodrigo-Torres L."/>
            <person name="Arahal D.R."/>
        </authorList>
    </citation>
    <scope>NUCLEOTIDE SEQUENCE [LARGE SCALE GENOMIC DNA]</scope>
    <source>
        <strain evidence="8 10">CECT 5118</strain>
    </source>
</reference>
<evidence type="ECO:0000313" key="8">
    <source>
        <dbReference type="EMBL" id="CUH63660.1"/>
    </source>
</evidence>
<dbReference type="PANTHER" id="PTHR30026:SF22">
    <property type="entry name" value="OUTER MEMBRANE EFFLUX PROTEIN"/>
    <property type="match status" value="1"/>
</dbReference>
<dbReference type="InterPro" id="IPR003423">
    <property type="entry name" value="OMP_efflux"/>
</dbReference>
<comment type="similarity">
    <text evidence="2">Belongs to the outer membrane factor (OMF) (TC 1.B.17) family.</text>
</comment>
<keyword evidence="3" id="KW-0813">Transport</keyword>
<comment type="subcellular location">
    <subcellularLocation>
        <location evidence="1">Cell outer membrane</location>
    </subcellularLocation>
</comment>
<reference evidence="9 11" key="2">
    <citation type="submission" date="2015-09" db="EMBL/GenBank/DDBJ databases">
        <authorList>
            <consortium name="Swine Surveillance"/>
        </authorList>
    </citation>
    <scope>NUCLEOTIDE SEQUENCE [LARGE SCALE GENOMIC DNA]</scope>
    <source>
        <strain evidence="9 11">5120</strain>
    </source>
</reference>
<keyword evidence="5" id="KW-0812">Transmembrane</keyword>
<accession>A0A0P1FT62</accession>
<evidence type="ECO:0000256" key="4">
    <source>
        <dbReference type="ARBA" id="ARBA00022452"/>
    </source>
</evidence>
<dbReference type="GO" id="GO:0015562">
    <property type="term" value="F:efflux transmembrane transporter activity"/>
    <property type="evidence" value="ECO:0007669"/>
    <property type="project" value="InterPro"/>
</dbReference>
<organism evidence="9 11">
    <name type="scientific">Thalassovita autumnalis</name>
    <dbReference type="NCBI Taxonomy" id="2072972"/>
    <lineage>
        <taxon>Bacteria</taxon>
        <taxon>Pseudomonadati</taxon>
        <taxon>Pseudomonadota</taxon>
        <taxon>Alphaproteobacteria</taxon>
        <taxon>Rhodobacterales</taxon>
        <taxon>Roseobacteraceae</taxon>
        <taxon>Thalassovita</taxon>
    </lineage>
</organism>
<dbReference type="RefSeq" id="WP_058243076.1">
    <property type="nucleotide sequence ID" value="NZ_CYSB01000008.1"/>
</dbReference>